<organism evidence="2">
    <name type="scientific">Oryza glumipatula</name>
    <dbReference type="NCBI Taxonomy" id="40148"/>
    <lineage>
        <taxon>Eukaryota</taxon>
        <taxon>Viridiplantae</taxon>
        <taxon>Streptophyta</taxon>
        <taxon>Embryophyta</taxon>
        <taxon>Tracheophyta</taxon>
        <taxon>Spermatophyta</taxon>
        <taxon>Magnoliopsida</taxon>
        <taxon>Liliopsida</taxon>
        <taxon>Poales</taxon>
        <taxon>Poaceae</taxon>
        <taxon>BOP clade</taxon>
        <taxon>Oryzoideae</taxon>
        <taxon>Oryzeae</taxon>
        <taxon>Oryzinae</taxon>
        <taxon>Oryza</taxon>
    </lineage>
</organism>
<reference evidence="2" key="1">
    <citation type="submission" date="2015-04" db="UniProtKB">
        <authorList>
            <consortium name="EnsemblPlants"/>
        </authorList>
    </citation>
    <scope>IDENTIFICATION</scope>
</reference>
<feature type="compositionally biased region" description="Basic residues" evidence="1">
    <location>
        <begin position="9"/>
        <end position="18"/>
    </location>
</feature>
<sequence length="93" mass="10274">MSSKDLSSRKRKPRKNNKKNLPPEPSTPQRTTNEATIMQESPGMVTRRRLAMLLGVTSTSGVEGAREPREMAISTNDAKPDAYNSQLVSLPAY</sequence>
<feature type="region of interest" description="Disordered" evidence="1">
    <location>
        <begin position="59"/>
        <end position="93"/>
    </location>
</feature>
<dbReference type="Proteomes" id="UP000026961">
    <property type="component" value="Chromosome 8"/>
</dbReference>
<dbReference type="AlphaFoldDB" id="A0A0E0AS78"/>
<accession>A0A0E0AS78</accession>
<reference evidence="2" key="2">
    <citation type="submission" date="2018-05" db="EMBL/GenBank/DDBJ databases">
        <title>OgluRS3 (Oryza glumaepatula Reference Sequence Version 3).</title>
        <authorList>
            <person name="Zhang J."/>
            <person name="Kudrna D."/>
            <person name="Lee S."/>
            <person name="Talag J."/>
            <person name="Welchert J."/>
            <person name="Wing R.A."/>
        </authorList>
    </citation>
    <scope>NUCLEOTIDE SEQUENCE [LARGE SCALE GENOMIC DNA]</scope>
</reference>
<dbReference type="EnsemblPlants" id="OGLUM08G06620.1">
    <property type="protein sequence ID" value="OGLUM08G06620.1"/>
    <property type="gene ID" value="OGLUM08G06620"/>
</dbReference>
<evidence type="ECO:0000313" key="2">
    <source>
        <dbReference type="EnsemblPlants" id="OGLUM08G06620.1"/>
    </source>
</evidence>
<evidence type="ECO:0000256" key="1">
    <source>
        <dbReference type="SAM" id="MobiDB-lite"/>
    </source>
</evidence>
<dbReference type="HOGENOM" id="CLU_2403231_0_0_1"/>
<feature type="compositionally biased region" description="Polar residues" evidence="1">
    <location>
        <begin position="73"/>
        <end position="93"/>
    </location>
</feature>
<proteinExistence type="predicted"/>
<evidence type="ECO:0000313" key="3">
    <source>
        <dbReference type="Proteomes" id="UP000026961"/>
    </source>
</evidence>
<feature type="region of interest" description="Disordered" evidence="1">
    <location>
        <begin position="1"/>
        <end position="44"/>
    </location>
</feature>
<protein>
    <submittedName>
        <fullName evidence="2">Uncharacterized protein</fullName>
    </submittedName>
</protein>
<feature type="compositionally biased region" description="Polar residues" evidence="1">
    <location>
        <begin position="27"/>
        <end position="39"/>
    </location>
</feature>
<dbReference type="Gramene" id="OGLUM08G06620.1">
    <property type="protein sequence ID" value="OGLUM08G06620.1"/>
    <property type="gene ID" value="OGLUM08G06620"/>
</dbReference>
<name>A0A0E0AS78_9ORYZ</name>
<keyword evidence="3" id="KW-1185">Reference proteome</keyword>